<evidence type="ECO:0000313" key="2">
    <source>
        <dbReference type="Proteomes" id="UP000784294"/>
    </source>
</evidence>
<dbReference type="Proteomes" id="UP000784294">
    <property type="component" value="Unassembled WGS sequence"/>
</dbReference>
<sequence>MKLNEQEGRQGGGNECSCSGPMYLLPPGCRVAGLTGSSEFLWARLRPTCEEVPSPAKPAQRRRSDRIWLTRLEPSWVATRRDKIVADSLQTSYL</sequence>
<gene>
    <name evidence="1" type="ORF">PXEA_LOCUS11327</name>
</gene>
<comment type="caution">
    <text evidence="1">The sequence shown here is derived from an EMBL/GenBank/DDBJ whole genome shotgun (WGS) entry which is preliminary data.</text>
</comment>
<name>A0A3S5A8V4_9PLAT</name>
<organism evidence="1 2">
    <name type="scientific">Protopolystoma xenopodis</name>
    <dbReference type="NCBI Taxonomy" id="117903"/>
    <lineage>
        <taxon>Eukaryota</taxon>
        <taxon>Metazoa</taxon>
        <taxon>Spiralia</taxon>
        <taxon>Lophotrochozoa</taxon>
        <taxon>Platyhelminthes</taxon>
        <taxon>Monogenea</taxon>
        <taxon>Polyopisthocotylea</taxon>
        <taxon>Polystomatidea</taxon>
        <taxon>Polystomatidae</taxon>
        <taxon>Protopolystoma</taxon>
    </lineage>
</organism>
<dbReference type="AlphaFoldDB" id="A0A3S5A8V4"/>
<protein>
    <submittedName>
        <fullName evidence="1">Uncharacterized protein</fullName>
    </submittedName>
</protein>
<evidence type="ECO:0000313" key="1">
    <source>
        <dbReference type="EMBL" id="VEL17887.1"/>
    </source>
</evidence>
<dbReference type="EMBL" id="CAAALY010034667">
    <property type="protein sequence ID" value="VEL17887.1"/>
    <property type="molecule type" value="Genomic_DNA"/>
</dbReference>
<reference evidence="1" key="1">
    <citation type="submission" date="2018-11" db="EMBL/GenBank/DDBJ databases">
        <authorList>
            <consortium name="Pathogen Informatics"/>
        </authorList>
    </citation>
    <scope>NUCLEOTIDE SEQUENCE</scope>
</reference>
<proteinExistence type="predicted"/>
<keyword evidence="2" id="KW-1185">Reference proteome</keyword>
<accession>A0A3S5A8V4</accession>